<keyword evidence="4" id="KW-1185">Reference proteome</keyword>
<feature type="region of interest" description="Disordered" evidence="1">
    <location>
        <begin position="255"/>
        <end position="284"/>
    </location>
</feature>
<feature type="non-terminal residue" evidence="3">
    <location>
        <position position="371"/>
    </location>
</feature>
<name>A0A9W8IWS5_9AGAR</name>
<dbReference type="Pfam" id="PF01693">
    <property type="entry name" value="Cauli_VI"/>
    <property type="match status" value="1"/>
</dbReference>
<dbReference type="AlphaFoldDB" id="A0A9W8IWS5"/>
<dbReference type="InterPro" id="IPR011320">
    <property type="entry name" value="RNase_H1_N"/>
</dbReference>
<gene>
    <name evidence="3" type="ORF">H1R20_g14940</name>
</gene>
<feature type="domain" description="Ribonuclease H1 N-terminal" evidence="2">
    <location>
        <begin position="77"/>
        <end position="117"/>
    </location>
</feature>
<evidence type="ECO:0000256" key="1">
    <source>
        <dbReference type="SAM" id="MobiDB-lite"/>
    </source>
</evidence>
<dbReference type="SUPFAM" id="SSF55658">
    <property type="entry name" value="L9 N-domain-like"/>
    <property type="match status" value="1"/>
</dbReference>
<dbReference type="EMBL" id="JANBPK010001510">
    <property type="protein sequence ID" value="KAJ2922154.1"/>
    <property type="molecule type" value="Genomic_DNA"/>
</dbReference>
<sequence length="371" mass="39962">MQLPSCKTSQVASVYATLSKEDLDPSTVNWQAFYRLDPSDIASEDKDPFVVASDTLLRGPFPPSSAGSGAPWNRYAAYVVFNGRLMGVFQSWAATSFFTSGYLRNSQKGYATVEEACDAWDTALVTGVWGDPTAYTEYQPIAPFDGYVVGSANDPRANEFCAKATRIGRFIAEKPEAIRSTDKVAILNPPQRPRSFGTSQPSNFQLQTPSPTPAAHCLLPPSDLPPGSPVRSSKSRMSTLSPSISSESSILLSPLSSPFPSKISTPTRARTAANSPPTPSRRATEARTGFFANSPTRVQLDGTPSRRLTDEDVYYVVIQGHAPGVYLGRTTTHSAAGPSREVQIVKCPNKKIANDTFSSGFMSGQVQKLGD</sequence>
<feature type="compositionally biased region" description="Polar residues" evidence="1">
    <location>
        <begin position="265"/>
        <end position="275"/>
    </location>
</feature>
<feature type="compositionally biased region" description="Polar residues" evidence="1">
    <location>
        <begin position="196"/>
        <end position="209"/>
    </location>
</feature>
<organism evidence="3 4">
    <name type="scientific">Candolleomyces eurysporus</name>
    <dbReference type="NCBI Taxonomy" id="2828524"/>
    <lineage>
        <taxon>Eukaryota</taxon>
        <taxon>Fungi</taxon>
        <taxon>Dikarya</taxon>
        <taxon>Basidiomycota</taxon>
        <taxon>Agaricomycotina</taxon>
        <taxon>Agaricomycetes</taxon>
        <taxon>Agaricomycetidae</taxon>
        <taxon>Agaricales</taxon>
        <taxon>Agaricineae</taxon>
        <taxon>Psathyrellaceae</taxon>
        <taxon>Candolleomyces</taxon>
    </lineage>
</organism>
<feature type="compositionally biased region" description="Low complexity" evidence="1">
    <location>
        <begin position="255"/>
        <end position="264"/>
    </location>
</feature>
<proteinExistence type="predicted"/>
<dbReference type="Proteomes" id="UP001140091">
    <property type="component" value="Unassembled WGS sequence"/>
</dbReference>
<evidence type="ECO:0000313" key="3">
    <source>
        <dbReference type="EMBL" id="KAJ2922154.1"/>
    </source>
</evidence>
<comment type="caution">
    <text evidence="3">The sequence shown here is derived from an EMBL/GenBank/DDBJ whole genome shotgun (WGS) entry which is preliminary data.</text>
</comment>
<dbReference type="OrthoDB" id="3071173at2759"/>
<evidence type="ECO:0000259" key="2">
    <source>
        <dbReference type="Pfam" id="PF01693"/>
    </source>
</evidence>
<dbReference type="InterPro" id="IPR009027">
    <property type="entry name" value="Ribosomal_bL9/RNase_H1_N"/>
</dbReference>
<protein>
    <recommendedName>
        <fullName evidence="2">Ribonuclease H1 N-terminal domain-containing protein</fullName>
    </recommendedName>
</protein>
<evidence type="ECO:0000313" key="4">
    <source>
        <dbReference type="Proteomes" id="UP001140091"/>
    </source>
</evidence>
<reference evidence="3" key="1">
    <citation type="submission" date="2022-06" db="EMBL/GenBank/DDBJ databases">
        <title>Genome Sequence of Candolleomyces eurysporus.</title>
        <authorList>
            <person name="Buettner E."/>
        </authorList>
    </citation>
    <scope>NUCLEOTIDE SEQUENCE</scope>
    <source>
        <strain evidence="3">VTCC 930004</strain>
    </source>
</reference>
<feature type="region of interest" description="Disordered" evidence="1">
    <location>
        <begin position="190"/>
        <end position="243"/>
    </location>
</feature>
<accession>A0A9W8IWS5</accession>